<evidence type="ECO:0000313" key="7">
    <source>
        <dbReference type="EMBL" id="BEI90367.1"/>
    </source>
</evidence>
<feature type="region of interest" description="Disordered" evidence="5">
    <location>
        <begin position="498"/>
        <end position="533"/>
    </location>
</feature>
<feature type="binding site" evidence="4">
    <location>
        <position position="61"/>
    </location>
    <ligand>
        <name>ATP</name>
        <dbReference type="ChEBI" id="CHEBI:30616"/>
    </ligand>
</feature>
<dbReference type="EC" id="2.7.11.1" evidence="1"/>
<keyword evidence="8" id="KW-1185">Reference proteome</keyword>
<evidence type="ECO:0000313" key="8">
    <source>
        <dbReference type="Proteomes" id="UP001233271"/>
    </source>
</evidence>
<dbReference type="GO" id="GO:0004674">
    <property type="term" value="F:protein serine/threonine kinase activity"/>
    <property type="evidence" value="ECO:0007669"/>
    <property type="project" value="UniProtKB-EC"/>
</dbReference>
<dbReference type="PANTHER" id="PTHR48012:SF21">
    <property type="entry name" value="PH DOMAIN-CONTAINING PROTEIN"/>
    <property type="match status" value="1"/>
</dbReference>
<dbReference type="InterPro" id="IPR050629">
    <property type="entry name" value="STE20/SPS1-PAK"/>
</dbReference>
<dbReference type="InterPro" id="IPR011009">
    <property type="entry name" value="Kinase-like_dom_sf"/>
</dbReference>
<accession>A0AA48L2A3</accession>
<protein>
    <recommendedName>
        <fullName evidence="1">non-specific serine/threonine protein kinase</fullName>
        <ecNumber evidence="1">2.7.11.1</ecNumber>
    </recommendedName>
</protein>
<evidence type="ECO:0000256" key="1">
    <source>
        <dbReference type="ARBA" id="ARBA00012513"/>
    </source>
</evidence>
<dbReference type="GeneID" id="85494237"/>
<dbReference type="InterPro" id="IPR017441">
    <property type="entry name" value="Protein_kinase_ATP_BS"/>
</dbReference>
<feature type="compositionally biased region" description="Polar residues" evidence="5">
    <location>
        <begin position="432"/>
        <end position="448"/>
    </location>
</feature>
<feature type="region of interest" description="Disordered" evidence="5">
    <location>
        <begin position="362"/>
        <end position="485"/>
    </location>
</feature>
<dbReference type="GO" id="GO:0005524">
    <property type="term" value="F:ATP binding"/>
    <property type="evidence" value="ECO:0007669"/>
    <property type="project" value="UniProtKB-UniRule"/>
</dbReference>
<reference evidence="7" key="1">
    <citation type="journal article" date="2023" name="BMC Genomics">
        <title>Chromosome-level genome assemblies of Cutaneotrichosporon spp. (Trichosporonales, Basidiomycota) reveal imbalanced evolution between nucleotide sequences and chromosome synteny.</title>
        <authorList>
            <person name="Kobayashi Y."/>
            <person name="Kayamori A."/>
            <person name="Aoki K."/>
            <person name="Shiwa Y."/>
            <person name="Matsutani M."/>
            <person name="Fujita N."/>
            <person name="Sugita T."/>
            <person name="Iwasaki W."/>
            <person name="Tanaka N."/>
            <person name="Takashima M."/>
        </authorList>
    </citation>
    <scope>NUCLEOTIDE SEQUENCE</scope>
    <source>
        <strain evidence="7">HIS019</strain>
    </source>
</reference>
<dbReference type="SUPFAM" id="SSF56112">
    <property type="entry name" value="Protein kinase-like (PK-like)"/>
    <property type="match status" value="1"/>
</dbReference>
<dbReference type="InterPro" id="IPR000719">
    <property type="entry name" value="Prot_kinase_dom"/>
</dbReference>
<keyword evidence="3 4" id="KW-0067">ATP-binding</keyword>
<dbReference type="PROSITE" id="PS00108">
    <property type="entry name" value="PROTEIN_KINASE_ST"/>
    <property type="match status" value="1"/>
</dbReference>
<dbReference type="GO" id="GO:0005737">
    <property type="term" value="C:cytoplasm"/>
    <property type="evidence" value="ECO:0007669"/>
    <property type="project" value="TreeGrafter"/>
</dbReference>
<evidence type="ECO:0000256" key="5">
    <source>
        <dbReference type="SAM" id="MobiDB-lite"/>
    </source>
</evidence>
<dbReference type="Gene3D" id="3.30.200.20">
    <property type="entry name" value="Phosphorylase Kinase, domain 1"/>
    <property type="match status" value="1"/>
</dbReference>
<dbReference type="PROSITE" id="PS00107">
    <property type="entry name" value="PROTEIN_KINASE_ATP"/>
    <property type="match status" value="1"/>
</dbReference>
<proteinExistence type="predicted"/>
<dbReference type="Gene3D" id="1.10.510.10">
    <property type="entry name" value="Transferase(Phosphotransferase) domain 1"/>
    <property type="match status" value="1"/>
</dbReference>
<dbReference type="EMBL" id="AP028214">
    <property type="protein sequence ID" value="BEI90367.1"/>
    <property type="molecule type" value="Genomic_DNA"/>
</dbReference>
<evidence type="ECO:0000256" key="3">
    <source>
        <dbReference type="ARBA" id="ARBA00022840"/>
    </source>
</evidence>
<keyword evidence="2 4" id="KW-0547">Nucleotide-binding</keyword>
<feature type="compositionally biased region" description="Low complexity" evidence="5">
    <location>
        <begin position="508"/>
        <end position="517"/>
    </location>
</feature>
<organism evidence="7 8">
    <name type="scientific">Cutaneotrichosporon cavernicola</name>
    <dbReference type="NCBI Taxonomy" id="279322"/>
    <lineage>
        <taxon>Eukaryota</taxon>
        <taxon>Fungi</taxon>
        <taxon>Dikarya</taxon>
        <taxon>Basidiomycota</taxon>
        <taxon>Agaricomycotina</taxon>
        <taxon>Tremellomycetes</taxon>
        <taxon>Trichosporonales</taxon>
        <taxon>Trichosporonaceae</taxon>
        <taxon>Cutaneotrichosporon</taxon>
    </lineage>
</organism>
<sequence length="763" mass="81473">MVAPLSVLAPTEPAYLAALARQPKDARPDETYEKLEMVGKGAYGAVYQGRHKESGHVVALKIINLDTEDDDVSDIQKEVSLLQQLMDSFAAGSGGAGAMPNVIKYYGSMMEGPKVWIIMEYAEGGSIRTLSRAQPLKELHIALIMREVLVALTFLHKNVIIHRDIKAANILMTTQPPRILLCDFGVAALLASNTSKRSTFVGTPYWMAPEVVTQGRLYDVKADIWSLGITLLEMAHGEPPMHGQPATHAVKILGDKKLRAPRLEGGTWSKEMRDFVVACLNEEPADRLSAEDLSKTKWIRQQAKTPLTTLNELMVRFQAWKEGGGQRMSLAPGVGAQIDDDAASVDGDDWSFTVRSRMSMFEVPDEPSKMPPPESLRRLFQDDGTTDPFKSFAPVTLEPASSLSEEPEELEGSDAGGTVRQSRKPRHLFIVTNPSNPTAEGESAQSTPLARPKPSVDTFASAPTMRTGPTPEPSSAAARRRPSGSDAALRGFQFPLMAGAKAPPPQFPKAQAQFPKPTADELSPLDQPAPPFARPAMMRQASATVMEGRAAKETHAQAQAQLVAEVPASPTKIPGLGVPGKGAAMMRSRSGSRVDDSQVGLRDLLKLSPAVPESADLLPPSPSTMALKPFVALPSPLGLGEQAPGTFLAGAAFNPSNGFPSTNFGSGLGGLGMGMTSVSTPALVASPLNHSSTSLPSLLPSPGLAQFNGPRPLDLPRLDDVGAATAQLETTVEELRRWLDMVASGLDHLLRVGEDGDEEGVVA</sequence>
<evidence type="ECO:0000256" key="2">
    <source>
        <dbReference type="ARBA" id="ARBA00022741"/>
    </source>
</evidence>
<dbReference type="Pfam" id="PF00069">
    <property type="entry name" value="Pkinase"/>
    <property type="match status" value="1"/>
</dbReference>
<dbReference type="PANTHER" id="PTHR48012">
    <property type="entry name" value="STERILE20-LIKE KINASE, ISOFORM B-RELATED"/>
    <property type="match status" value="1"/>
</dbReference>
<gene>
    <name evidence="7" type="primary">KIC1</name>
    <name evidence="7" type="ORF">CcaverHIS019_0304370</name>
</gene>
<dbReference type="Proteomes" id="UP001233271">
    <property type="component" value="Chromosome 3"/>
</dbReference>
<evidence type="ECO:0000256" key="4">
    <source>
        <dbReference type="PROSITE-ProRule" id="PRU10141"/>
    </source>
</evidence>
<dbReference type="SMART" id="SM00220">
    <property type="entry name" value="S_TKc"/>
    <property type="match status" value="1"/>
</dbReference>
<dbReference type="AlphaFoldDB" id="A0AA48L2A3"/>
<evidence type="ECO:0000259" key="6">
    <source>
        <dbReference type="PROSITE" id="PS50011"/>
    </source>
</evidence>
<feature type="region of interest" description="Disordered" evidence="5">
    <location>
        <begin position="573"/>
        <end position="597"/>
    </location>
</feature>
<dbReference type="FunFam" id="1.10.510.10:FF:000421">
    <property type="entry name" value="Serine/threonine-protein kinase PAK 6"/>
    <property type="match status" value="1"/>
</dbReference>
<name>A0AA48L2A3_9TREE</name>
<dbReference type="PROSITE" id="PS50011">
    <property type="entry name" value="PROTEIN_KINASE_DOM"/>
    <property type="match status" value="1"/>
</dbReference>
<dbReference type="RefSeq" id="XP_060455632.1">
    <property type="nucleotide sequence ID" value="XM_060598883.1"/>
</dbReference>
<dbReference type="KEGG" id="ccac:CcaHIS019_0304370"/>
<dbReference type="InterPro" id="IPR008271">
    <property type="entry name" value="Ser/Thr_kinase_AS"/>
</dbReference>
<feature type="domain" description="Protein kinase" evidence="6">
    <location>
        <begin position="32"/>
        <end position="299"/>
    </location>
</feature>